<proteinExistence type="predicted"/>
<reference evidence="1" key="1">
    <citation type="submission" date="2021-04" db="EMBL/GenBank/DDBJ databases">
        <title>Genomic characterization of endocarditis-associated Neisseria elongata subsp. nitroreducens.</title>
        <authorList>
            <person name="Schorner M."/>
            <person name="Passarelli-Araujo H."/>
            <person name="Scheffer M."/>
            <person name="Barazzetti F."/>
            <person name="Martins J."/>
            <person name="Machado H."/>
            <person name="Palmeiro J."/>
            <person name="Bazzo M."/>
        </authorList>
    </citation>
    <scope>NUCLEOTIDE SEQUENCE</scope>
    <source>
        <strain evidence="1">Nel_M001</strain>
    </source>
</reference>
<dbReference type="AlphaFoldDB" id="A0A9X0ZYX0"/>
<accession>A0A9X0ZYX0</accession>
<dbReference type="Pfam" id="PF11876">
    <property type="entry name" value="TsiV"/>
    <property type="match status" value="1"/>
</dbReference>
<evidence type="ECO:0000313" key="1">
    <source>
        <dbReference type="EMBL" id="MBS9341602.1"/>
    </source>
</evidence>
<feature type="non-terminal residue" evidence="1">
    <location>
        <position position="1"/>
    </location>
</feature>
<gene>
    <name evidence="1" type="ORF">J8641_12500</name>
</gene>
<name>A0A9X0ZYX0_NEIEL</name>
<comment type="caution">
    <text evidence="1">The sequence shown here is derived from an EMBL/GenBank/DDBJ whole genome shotgun (WGS) entry which is preliminary data.</text>
</comment>
<evidence type="ECO:0000313" key="2">
    <source>
        <dbReference type="Proteomes" id="UP000708805"/>
    </source>
</evidence>
<sequence length="400" mass="46046">IMFHAQRCELYDDEHRLYAKMGLGITIYFYGGGSESGQRKVLDVFKRYQAQYGEYLNGLFFEEHQRFVKFSAAQFEKSMEKSQKTAQRDERLEAHISSERKSDYAPDYHCSTLTTSLTGELEYNLLSYLSLAFPIGWLKDETRRQEFEEWVDYLCAQFDVLHGYAGLECILPYGCEEWEPHEYQVATHYYNVMPNCNAYAGLRDYKDAAKSIAWYTILGKSLSMRIEPQVWARLAEQYPEITVKTQANGVSVIKIDELPDVGDAGEPLPLNYQALNEALRPVIKAVPNRLHHFYAAPHFDAVKTYYWTHRWDNPNMKDGILDPEGKTVKTAPILVENGETVRVPYSGVWQPFNHDGEAVHLEKGKPFPDVPKPEDLLAQTLWRLISRDDGGTLEVVPSFI</sequence>
<dbReference type="Proteomes" id="UP000708805">
    <property type="component" value="Unassembled WGS sequence"/>
</dbReference>
<dbReference type="RefSeq" id="WP_214038545.1">
    <property type="nucleotide sequence ID" value="NZ_JAGJWT010000017.1"/>
</dbReference>
<protein>
    <submittedName>
        <fullName evidence="1">DUF3396 domain-containing protein</fullName>
    </submittedName>
</protein>
<dbReference type="EMBL" id="JAGJWT010000017">
    <property type="protein sequence ID" value="MBS9341602.1"/>
    <property type="molecule type" value="Genomic_DNA"/>
</dbReference>
<organism evidence="1 2">
    <name type="scientific">Neisseria elongata subsp. nitroreducens</name>
    <dbReference type="NCBI Taxonomy" id="90367"/>
    <lineage>
        <taxon>Bacteria</taxon>
        <taxon>Pseudomonadati</taxon>
        <taxon>Pseudomonadota</taxon>
        <taxon>Betaproteobacteria</taxon>
        <taxon>Neisseriales</taxon>
        <taxon>Neisseriaceae</taxon>
        <taxon>Neisseria</taxon>
    </lineage>
</organism>
<dbReference type="InterPro" id="IPR021815">
    <property type="entry name" value="TsiV"/>
</dbReference>